<gene>
    <name evidence="2" type="ORF">PPYR1160_LOCUS11092</name>
</gene>
<accession>A0A7R9YE35</accession>
<dbReference type="InterPro" id="IPR013783">
    <property type="entry name" value="Ig-like_fold"/>
</dbReference>
<reference evidence="2" key="1">
    <citation type="submission" date="2021-01" db="EMBL/GenBank/DDBJ databases">
        <authorList>
            <person name="Corre E."/>
            <person name="Pelletier E."/>
            <person name="Niang G."/>
            <person name="Scheremetjew M."/>
            <person name="Finn R."/>
            <person name="Kale V."/>
            <person name="Holt S."/>
            <person name="Cochrane G."/>
            <person name="Meng A."/>
            <person name="Brown T."/>
            <person name="Cohen L."/>
        </authorList>
    </citation>
    <scope>NUCLEOTIDE SEQUENCE</scope>
    <source>
        <strain evidence="2">CCMP2078</strain>
    </source>
</reference>
<dbReference type="AlphaFoldDB" id="A0A7R9YE35"/>
<evidence type="ECO:0000313" key="2">
    <source>
        <dbReference type="EMBL" id="CAD8261590.1"/>
    </source>
</evidence>
<name>A0A7R9YE35_9STRA</name>
<feature type="region of interest" description="Disordered" evidence="1">
    <location>
        <begin position="1"/>
        <end position="21"/>
    </location>
</feature>
<protein>
    <submittedName>
        <fullName evidence="2">Uncharacterized protein</fullName>
    </submittedName>
</protein>
<dbReference type="Gene3D" id="2.60.40.10">
    <property type="entry name" value="Immunoglobulins"/>
    <property type="match status" value="1"/>
</dbReference>
<organism evidence="2">
    <name type="scientific">Pinguiococcus pyrenoidosus</name>
    <dbReference type="NCBI Taxonomy" id="172671"/>
    <lineage>
        <taxon>Eukaryota</taxon>
        <taxon>Sar</taxon>
        <taxon>Stramenopiles</taxon>
        <taxon>Ochrophyta</taxon>
        <taxon>Pinguiophyceae</taxon>
        <taxon>Pinguiochrysidales</taxon>
        <taxon>Pinguiochrysidaceae</taxon>
        <taxon>Pinguiococcus</taxon>
    </lineage>
</organism>
<evidence type="ECO:0000256" key="1">
    <source>
        <dbReference type="SAM" id="MobiDB-lite"/>
    </source>
</evidence>
<dbReference type="EMBL" id="HBEA01014488">
    <property type="protein sequence ID" value="CAD8261590.1"/>
    <property type="molecule type" value="Transcribed_RNA"/>
</dbReference>
<sequence>MPFTNKIELGEPQPPRGSVAGNEKVILPVGTFDGLKLPETAKAFWGSETLEATKTSSGDAYMVTTTPTTTAGPVRVILDFEVMESTTATFEYVKRLRRS</sequence>
<proteinExistence type="predicted"/>